<reference evidence="2" key="1">
    <citation type="submission" date="2016-10" db="EMBL/GenBank/DDBJ databases">
        <title>Sequence of Gallionella enrichment culture.</title>
        <authorList>
            <person name="Poehlein A."/>
            <person name="Muehling M."/>
            <person name="Daniel R."/>
        </authorList>
    </citation>
    <scope>NUCLEOTIDE SEQUENCE</scope>
</reference>
<accession>A0A1J5SLZ1</accession>
<feature type="compositionally biased region" description="Low complexity" evidence="1">
    <location>
        <begin position="1"/>
        <end position="14"/>
    </location>
</feature>
<evidence type="ECO:0000256" key="1">
    <source>
        <dbReference type="SAM" id="MobiDB-lite"/>
    </source>
</evidence>
<organism evidence="2">
    <name type="scientific">mine drainage metagenome</name>
    <dbReference type="NCBI Taxonomy" id="410659"/>
    <lineage>
        <taxon>unclassified sequences</taxon>
        <taxon>metagenomes</taxon>
        <taxon>ecological metagenomes</taxon>
    </lineage>
</organism>
<gene>
    <name evidence="2" type="ORF">GALL_126830</name>
</gene>
<dbReference type="AlphaFoldDB" id="A0A1J5SLZ1"/>
<comment type="caution">
    <text evidence="2">The sequence shown here is derived from an EMBL/GenBank/DDBJ whole genome shotgun (WGS) entry which is preliminary data.</text>
</comment>
<protein>
    <submittedName>
        <fullName evidence="2">Uncharacterized protein</fullName>
    </submittedName>
</protein>
<sequence>MDPTPAVAPAGARLPAPPRPRPSRAAAVHARSTNVDADLPGQAIPHIVPIDDPQASHHPDDRDAAAHLHALCALLGQFGADPGGPGRRLTP</sequence>
<evidence type="ECO:0000313" key="2">
    <source>
        <dbReference type="EMBL" id="OIR05125.1"/>
    </source>
</evidence>
<name>A0A1J5SLZ1_9ZZZZ</name>
<proteinExistence type="predicted"/>
<dbReference type="EMBL" id="MLJW01000052">
    <property type="protein sequence ID" value="OIR05125.1"/>
    <property type="molecule type" value="Genomic_DNA"/>
</dbReference>
<feature type="region of interest" description="Disordered" evidence="1">
    <location>
        <begin position="1"/>
        <end position="61"/>
    </location>
</feature>